<dbReference type="GO" id="GO:0048046">
    <property type="term" value="C:apoplast"/>
    <property type="evidence" value="ECO:0007669"/>
    <property type="project" value="UniProtKB-SubCell"/>
</dbReference>
<comment type="subcellular location">
    <subcellularLocation>
        <location evidence="4">Secreted</location>
        <location evidence="4">Extracellular space</location>
        <location evidence="4">Apoplast</location>
    </subcellularLocation>
</comment>
<feature type="transmembrane region" description="Helical" evidence="5">
    <location>
        <begin position="109"/>
        <end position="128"/>
    </location>
</feature>
<comment type="caution">
    <text evidence="6">The sequence shown here is derived from an EMBL/GenBank/DDBJ whole genome shotgun (WGS) entry which is preliminary data.</text>
</comment>
<gene>
    <name evidence="6" type="ORF">D0Y65_007194</name>
</gene>
<keyword evidence="3 4" id="KW-0964">Secreted</keyword>
<keyword evidence="4" id="KW-0052">Apoplast</keyword>
<accession>A0A445LD28</accession>
<protein>
    <recommendedName>
        <fullName evidence="4">Dirigent protein</fullName>
    </recommendedName>
</protein>
<evidence type="ECO:0000256" key="3">
    <source>
        <dbReference type="ARBA" id="ARBA00022525"/>
    </source>
</evidence>
<evidence type="ECO:0000256" key="2">
    <source>
        <dbReference type="ARBA" id="ARBA00011738"/>
    </source>
</evidence>
<dbReference type="AlphaFoldDB" id="A0A445LD28"/>
<comment type="function">
    <text evidence="4">Dirigent proteins impart stereoselectivity on the phenoxy radical-coupling reaction, yielding optically active lignans from two molecules of coniferyl alcohol in the biosynthesis of lignans, flavonolignans, and alkaloids and thus plays a central role in plant secondary metabolism.</text>
</comment>
<dbReference type="Proteomes" id="UP000289340">
    <property type="component" value="Chromosome 3"/>
</dbReference>
<evidence type="ECO:0000256" key="5">
    <source>
        <dbReference type="SAM" id="Phobius"/>
    </source>
</evidence>
<dbReference type="InterPro" id="IPR004265">
    <property type="entry name" value="Dirigent"/>
</dbReference>
<keyword evidence="5" id="KW-0472">Membrane</keyword>
<keyword evidence="7" id="KW-1185">Reference proteome</keyword>
<dbReference type="InterPro" id="IPR044859">
    <property type="entry name" value="Allene_oxi_cyc_Dirigent"/>
</dbReference>
<reference evidence="6 7" key="1">
    <citation type="submission" date="2018-09" db="EMBL/GenBank/DDBJ databases">
        <title>A high-quality reference genome of wild soybean provides a powerful tool to mine soybean genomes.</title>
        <authorList>
            <person name="Xie M."/>
            <person name="Chung C.Y.L."/>
            <person name="Li M.-W."/>
            <person name="Wong F.-L."/>
            <person name="Chan T.-F."/>
            <person name="Lam H.-M."/>
        </authorList>
    </citation>
    <scope>NUCLEOTIDE SEQUENCE [LARGE SCALE GENOMIC DNA]</scope>
    <source>
        <strain evidence="7">cv. W05</strain>
        <tissue evidence="6">Hypocotyl of etiolated seedlings</tissue>
    </source>
</reference>
<comment type="similarity">
    <text evidence="1 4">Belongs to the plant dirigent protein family.</text>
</comment>
<evidence type="ECO:0000256" key="4">
    <source>
        <dbReference type="RuleBase" id="RU363099"/>
    </source>
</evidence>
<evidence type="ECO:0000256" key="1">
    <source>
        <dbReference type="ARBA" id="ARBA00010746"/>
    </source>
</evidence>
<sequence>MASSDNELGTQSVGCDAKDVVKFSISVPTTSRPHNGRSGFGSSVPMCNCGIMVEIWEFSGSRWMPMVLAALTEEYFFLLKVKKTKINDMKRPVLTWLVTKFPNNMAKSTFFVCLNLSLLFSLVTATYYSSLTPTLLGFREEQFTHLHFFFHDVVTGPKPSMVFIAEPNGKAKDALPFGTVVAMDDPLTVGPEQDSKLVGKAQGIYTSISQEEMGLMMVMTMAFTDGDFNGSTISVLGRNMIMSEPVREMAIVGGTGAFRFARGYAQARFYSVDFTKGDAIVEYDVFVNHY</sequence>
<dbReference type="PANTHER" id="PTHR21495">
    <property type="entry name" value="NUCLEOPORIN-RELATED"/>
    <property type="match status" value="1"/>
</dbReference>
<comment type="subunit">
    <text evidence="2 4">Homodimer.</text>
</comment>
<keyword evidence="5" id="KW-0812">Transmembrane</keyword>
<dbReference type="Pfam" id="PF03018">
    <property type="entry name" value="Dirigent"/>
    <property type="match status" value="1"/>
</dbReference>
<organism evidence="6 7">
    <name type="scientific">Glycine soja</name>
    <name type="common">Wild soybean</name>
    <dbReference type="NCBI Taxonomy" id="3848"/>
    <lineage>
        <taxon>Eukaryota</taxon>
        <taxon>Viridiplantae</taxon>
        <taxon>Streptophyta</taxon>
        <taxon>Embryophyta</taxon>
        <taxon>Tracheophyta</taxon>
        <taxon>Spermatophyta</taxon>
        <taxon>Magnoliopsida</taxon>
        <taxon>eudicotyledons</taxon>
        <taxon>Gunneridae</taxon>
        <taxon>Pentapetalae</taxon>
        <taxon>rosids</taxon>
        <taxon>fabids</taxon>
        <taxon>Fabales</taxon>
        <taxon>Fabaceae</taxon>
        <taxon>Papilionoideae</taxon>
        <taxon>50 kb inversion clade</taxon>
        <taxon>NPAAA clade</taxon>
        <taxon>indigoferoid/millettioid clade</taxon>
        <taxon>Phaseoleae</taxon>
        <taxon>Glycine</taxon>
        <taxon>Glycine subgen. Soja</taxon>
    </lineage>
</organism>
<proteinExistence type="inferred from homology"/>
<dbReference type="GO" id="GO:0009699">
    <property type="term" value="P:phenylpropanoid biosynthetic process"/>
    <property type="evidence" value="ECO:0007669"/>
    <property type="project" value="UniProtKB-ARBA"/>
</dbReference>
<evidence type="ECO:0000313" key="6">
    <source>
        <dbReference type="EMBL" id="RZC20734.1"/>
    </source>
</evidence>
<evidence type="ECO:0000313" key="7">
    <source>
        <dbReference type="Proteomes" id="UP000289340"/>
    </source>
</evidence>
<name>A0A445LD28_GLYSO</name>
<dbReference type="Gene3D" id="2.40.480.10">
    <property type="entry name" value="Allene oxide cyclase-like"/>
    <property type="match status" value="1"/>
</dbReference>
<keyword evidence="5" id="KW-1133">Transmembrane helix</keyword>
<dbReference type="EMBL" id="QZWG01000003">
    <property type="protein sequence ID" value="RZC20734.1"/>
    <property type="molecule type" value="Genomic_DNA"/>
</dbReference>